<evidence type="ECO:0008006" key="3">
    <source>
        <dbReference type="Google" id="ProtNLM"/>
    </source>
</evidence>
<protein>
    <recommendedName>
        <fullName evidence="3">Rubrerythrin diiron-binding domain-containing protein</fullName>
    </recommendedName>
</protein>
<dbReference type="AlphaFoldDB" id="A0A0F7IEY4"/>
<name>A0A0F7IEY4_9EURY</name>
<reference evidence="1 2" key="1">
    <citation type="submission" date="2015-04" db="EMBL/GenBank/DDBJ databases">
        <title>The complete genome sequence of the hyperthermophilic, obligate iron-reducing archaeon Geoglobus ahangari strain 234T.</title>
        <authorList>
            <person name="Manzella M.P."/>
            <person name="Holmes D.E."/>
            <person name="Rocheleau J.M."/>
            <person name="Chung A."/>
            <person name="Reguera G."/>
            <person name="Kashefi K."/>
        </authorList>
    </citation>
    <scope>NUCLEOTIDE SEQUENCE [LARGE SCALE GENOMIC DNA]</scope>
    <source>
        <strain evidence="1 2">234</strain>
    </source>
</reference>
<gene>
    <name evidence="1" type="ORF">GAH_00481</name>
</gene>
<sequence length="161" mass="19158">MENVPVEFNCKVLARMLARAYVAEHTETEAISEAMLQLGDDEVSEALFKLIRDNEMHKMMIEAIIERLNFSIDEFKEYSIRTIGLRRFDFSDEFTVQQLNEILKWERWARDYYRELLKQDYSKISEELGDKAVEFIKDALRKLVQWEEGHIKLVENLMSKA</sequence>
<dbReference type="InterPro" id="IPR009078">
    <property type="entry name" value="Ferritin-like_SF"/>
</dbReference>
<dbReference type="STRING" id="113653.GAH_00481"/>
<organism evidence="1 2">
    <name type="scientific">Geoglobus ahangari</name>
    <dbReference type="NCBI Taxonomy" id="113653"/>
    <lineage>
        <taxon>Archaea</taxon>
        <taxon>Methanobacteriati</taxon>
        <taxon>Methanobacteriota</taxon>
        <taxon>Archaeoglobi</taxon>
        <taxon>Archaeoglobales</taxon>
        <taxon>Archaeoglobaceae</taxon>
        <taxon>Geoglobus</taxon>
    </lineage>
</organism>
<accession>A0A0F7IEY4</accession>
<keyword evidence="2" id="KW-1185">Reference proteome</keyword>
<dbReference type="Proteomes" id="UP000034723">
    <property type="component" value="Chromosome"/>
</dbReference>
<dbReference type="EMBL" id="CP011267">
    <property type="protein sequence ID" value="AKG92170.1"/>
    <property type="molecule type" value="Genomic_DNA"/>
</dbReference>
<dbReference type="KEGG" id="gah:GAH_00481"/>
<proteinExistence type="predicted"/>
<evidence type="ECO:0000313" key="2">
    <source>
        <dbReference type="Proteomes" id="UP000034723"/>
    </source>
</evidence>
<dbReference type="SUPFAM" id="SSF47240">
    <property type="entry name" value="Ferritin-like"/>
    <property type="match status" value="1"/>
</dbReference>
<evidence type="ECO:0000313" key="1">
    <source>
        <dbReference type="EMBL" id="AKG92170.1"/>
    </source>
</evidence>
<dbReference type="HOGENOM" id="CLU_1639901_0_0_2"/>
<dbReference type="InParanoid" id="A0A0F7IEY4"/>